<keyword evidence="3 11" id="KW-1134">Transmembrane beta strand</keyword>
<evidence type="ECO:0000256" key="2">
    <source>
        <dbReference type="ARBA" id="ARBA00022448"/>
    </source>
</evidence>
<evidence type="ECO:0000256" key="12">
    <source>
        <dbReference type="RuleBase" id="RU003357"/>
    </source>
</evidence>
<dbReference type="InterPro" id="IPR000531">
    <property type="entry name" value="Beta-barrel_TonB"/>
</dbReference>
<evidence type="ECO:0000256" key="9">
    <source>
        <dbReference type="ARBA" id="ARBA00023237"/>
    </source>
</evidence>
<feature type="compositionally biased region" description="Low complexity" evidence="13">
    <location>
        <begin position="184"/>
        <end position="217"/>
    </location>
</feature>
<dbReference type="InterPro" id="IPR011990">
    <property type="entry name" value="TPR-like_helical_dom_sf"/>
</dbReference>
<evidence type="ECO:0000256" key="5">
    <source>
        <dbReference type="ARBA" id="ARBA00022729"/>
    </source>
</evidence>
<organism evidence="16 17">
    <name type="scientific">Sorangium atrum</name>
    <dbReference type="NCBI Taxonomy" id="2995308"/>
    <lineage>
        <taxon>Bacteria</taxon>
        <taxon>Pseudomonadati</taxon>
        <taxon>Myxococcota</taxon>
        <taxon>Polyangia</taxon>
        <taxon>Polyangiales</taxon>
        <taxon>Polyangiaceae</taxon>
        <taxon>Sorangium</taxon>
    </lineage>
</organism>
<feature type="domain" description="TonB-dependent receptor-like beta-barrel" evidence="14">
    <location>
        <begin position="389"/>
        <end position="855"/>
    </location>
</feature>
<keyword evidence="7 11" id="KW-0472">Membrane</keyword>
<dbReference type="InterPro" id="IPR019734">
    <property type="entry name" value="TPR_rpt"/>
</dbReference>
<dbReference type="PANTHER" id="PTHR30069:SF29">
    <property type="entry name" value="HEMOGLOBIN AND HEMOGLOBIN-HAPTOGLOBIN-BINDING PROTEIN 1-RELATED"/>
    <property type="match status" value="1"/>
</dbReference>
<dbReference type="Gene3D" id="2.40.170.20">
    <property type="entry name" value="TonB-dependent receptor, beta-barrel domain"/>
    <property type="match status" value="1"/>
</dbReference>
<evidence type="ECO:0000256" key="11">
    <source>
        <dbReference type="PROSITE-ProRule" id="PRU01360"/>
    </source>
</evidence>
<dbReference type="PANTHER" id="PTHR30069">
    <property type="entry name" value="TONB-DEPENDENT OUTER MEMBRANE RECEPTOR"/>
    <property type="match status" value="1"/>
</dbReference>
<evidence type="ECO:0000256" key="1">
    <source>
        <dbReference type="ARBA" id="ARBA00004571"/>
    </source>
</evidence>
<dbReference type="Gene3D" id="2.170.130.10">
    <property type="entry name" value="TonB-dependent receptor, plug domain"/>
    <property type="match status" value="1"/>
</dbReference>
<dbReference type="InterPro" id="IPR037066">
    <property type="entry name" value="Plug_dom_sf"/>
</dbReference>
<keyword evidence="10" id="KW-0802">TPR repeat</keyword>
<comment type="subcellular location">
    <subcellularLocation>
        <location evidence="1 11">Cell outer membrane</location>
        <topology evidence="1 11">Multi-pass membrane protein</topology>
    </subcellularLocation>
</comment>
<accession>A0ABT5BYE0</accession>
<evidence type="ECO:0000313" key="17">
    <source>
        <dbReference type="Proteomes" id="UP001217485"/>
    </source>
</evidence>
<keyword evidence="9 11" id="KW-0998">Cell outer membrane</keyword>
<feature type="compositionally biased region" description="Pro residues" evidence="13">
    <location>
        <begin position="155"/>
        <end position="183"/>
    </location>
</feature>
<dbReference type="RefSeq" id="WP_272094734.1">
    <property type="nucleotide sequence ID" value="NZ_JAQNDK010000001.1"/>
</dbReference>
<evidence type="ECO:0000256" key="10">
    <source>
        <dbReference type="PROSITE-ProRule" id="PRU00339"/>
    </source>
</evidence>
<evidence type="ECO:0000313" key="16">
    <source>
        <dbReference type="EMBL" id="MDC0677976.1"/>
    </source>
</evidence>
<evidence type="ECO:0000256" key="8">
    <source>
        <dbReference type="ARBA" id="ARBA00023170"/>
    </source>
</evidence>
<evidence type="ECO:0000256" key="6">
    <source>
        <dbReference type="ARBA" id="ARBA00023077"/>
    </source>
</evidence>
<proteinExistence type="inferred from homology"/>
<evidence type="ECO:0000256" key="3">
    <source>
        <dbReference type="ARBA" id="ARBA00022452"/>
    </source>
</evidence>
<name>A0ABT5BYE0_9BACT</name>
<dbReference type="Pfam" id="PF00593">
    <property type="entry name" value="TonB_dep_Rec_b-barrel"/>
    <property type="match status" value="1"/>
</dbReference>
<evidence type="ECO:0000259" key="15">
    <source>
        <dbReference type="Pfam" id="PF07715"/>
    </source>
</evidence>
<gene>
    <name evidence="16" type="ORF">POL72_09555</name>
</gene>
<evidence type="ECO:0000256" key="4">
    <source>
        <dbReference type="ARBA" id="ARBA00022692"/>
    </source>
</evidence>
<dbReference type="InterPro" id="IPR036942">
    <property type="entry name" value="Beta-barrel_TonB_sf"/>
</dbReference>
<evidence type="ECO:0000256" key="7">
    <source>
        <dbReference type="ARBA" id="ARBA00023136"/>
    </source>
</evidence>
<dbReference type="InterPro" id="IPR039426">
    <property type="entry name" value="TonB-dep_rcpt-like"/>
</dbReference>
<keyword evidence="4 11" id="KW-0812">Transmembrane</keyword>
<keyword evidence="17" id="KW-1185">Reference proteome</keyword>
<dbReference type="InterPro" id="IPR012910">
    <property type="entry name" value="Plug_dom"/>
</dbReference>
<keyword evidence="8 16" id="KW-0675">Receptor</keyword>
<dbReference type="SUPFAM" id="SSF56935">
    <property type="entry name" value="Porins"/>
    <property type="match status" value="1"/>
</dbReference>
<sequence>MSSSDSCSHRRRDAVPALDPTHDARAARPRRATALQRKLLACAVAFGAMTAARGALADARTEARLHFRAGMDLIAQKQFDEGIRQLQKANEILPHPNVTFNIARAHAEAGHIEQALAAYREYIASDPPDREQVTRIVEQLEQRLAAQRTAAIPEPKQPPTPAPQQPAPQQPAPGEAPAPPASPAPAGEPAAQGAPAAAATKAAAPAPGPGSKAAPGDAAGIVGAARTEDVYQETVVTASRGAQSPLDSPNSTTIVTRQDIRLSGITRIPELLRRVAGMDVMQITGGDENVSMRGFNSRLANKILVLVNGRTVKNDVLGSTFWEALSIDVDQIERIEVVRGPGSALYGADAFAGIVNIITIEPGVGKSGFRAGYGDHRQGYASVWASAREGDFAYRLSAGYTRYPRWSREVADDRIDLETSGQSQDLGAQNVRIDLRTSQRLGPQRELTVGAGYSRSELDIYGIGPFNDYNLEVANADVAVAYRSENVNARTYYSNLDGYSLLNAAYLGHTLFAGRPQQHVVNAELEFVKTLRAPSPVVHDFHIGLGYRLKATSWSYLEDDMPLEHQGSVFLQDSMKLGERVTVVASGRLDYVPYLERLIPSPRGSVIFKPTERQAIRVSGSTAFRSPTSLEAYVDLPIQLALPGLELLSTSRTPDSSERPIDPEQIITAEASYLNQQSDYFEFEITAYYNRVSDLIVLAEPQRTTLSQRAHGSGGLNPETGRYTSGFGGFENQSDVYHVFGGELGGRVYPIEGLDIFANYALNRSVHRRPDGRDTLEDARTSRHKVNAGVQVRTPIGVDGEVTLHYQSSQVWAEQVPTGTVIATKQYELPAYTLLNARVGYRFLDRAEISATVFNALDGLGDNALQMHPFGNRIGRRFMGFFSYSL</sequence>
<dbReference type="Gene3D" id="1.25.40.10">
    <property type="entry name" value="Tetratricopeptide repeat domain"/>
    <property type="match status" value="1"/>
</dbReference>
<feature type="repeat" description="TPR" evidence="10">
    <location>
        <begin position="96"/>
        <end position="129"/>
    </location>
</feature>
<comment type="caution">
    <text evidence="16">The sequence shown here is derived from an EMBL/GenBank/DDBJ whole genome shotgun (WGS) entry which is preliminary data.</text>
</comment>
<evidence type="ECO:0000259" key="14">
    <source>
        <dbReference type="Pfam" id="PF00593"/>
    </source>
</evidence>
<reference evidence="16 17" key="1">
    <citation type="submission" date="2023-01" db="EMBL/GenBank/DDBJ databases">
        <title>Minimal conservation of predation-associated metabolite biosynthetic gene clusters underscores biosynthetic potential of Myxococcota including descriptions for ten novel species: Archangium lansinium sp. nov., Myxococcus landrumus sp. nov., Nannocystis bai.</title>
        <authorList>
            <person name="Ahearne A."/>
            <person name="Stevens C."/>
            <person name="Dowd S."/>
        </authorList>
    </citation>
    <scope>NUCLEOTIDE SEQUENCE [LARGE SCALE GENOMIC DNA]</scope>
    <source>
        <strain evidence="16 17">WIWO2</strain>
    </source>
</reference>
<dbReference type="EMBL" id="JAQNDK010000001">
    <property type="protein sequence ID" value="MDC0677976.1"/>
    <property type="molecule type" value="Genomic_DNA"/>
</dbReference>
<feature type="region of interest" description="Disordered" evidence="13">
    <location>
        <begin position="1"/>
        <end position="30"/>
    </location>
</feature>
<evidence type="ECO:0000256" key="13">
    <source>
        <dbReference type="SAM" id="MobiDB-lite"/>
    </source>
</evidence>
<dbReference type="SUPFAM" id="SSF48452">
    <property type="entry name" value="TPR-like"/>
    <property type="match status" value="1"/>
</dbReference>
<dbReference type="CDD" id="cd01347">
    <property type="entry name" value="ligand_gated_channel"/>
    <property type="match status" value="1"/>
</dbReference>
<feature type="region of interest" description="Disordered" evidence="13">
    <location>
        <begin position="152"/>
        <end position="217"/>
    </location>
</feature>
<keyword evidence="5" id="KW-0732">Signal</keyword>
<dbReference type="Proteomes" id="UP001217485">
    <property type="component" value="Unassembled WGS sequence"/>
</dbReference>
<keyword evidence="2 11" id="KW-0813">Transport</keyword>
<keyword evidence="6 12" id="KW-0798">TonB box</keyword>
<comment type="similarity">
    <text evidence="11 12">Belongs to the TonB-dependent receptor family.</text>
</comment>
<feature type="domain" description="TonB-dependent receptor plug" evidence="15">
    <location>
        <begin position="246"/>
        <end position="354"/>
    </location>
</feature>
<protein>
    <submittedName>
        <fullName evidence="16">TonB-dependent receptor</fullName>
    </submittedName>
</protein>
<dbReference type="Pfam" id="PF07715">
    <property type="entry name" value="Plug"/>
    <property type="match status" value="1"/>
</dbReference>
<dbReference type="PROSITE" id="PS50005">
    <property type="entry name" value="TPR"/>
    <property type="match status" value="1"/>
</dbReference>
<dbReference type="PROSITE" id="PS52016">
    <property type="entry name" value="TONB_DEPENDENT_REC_3"/>
    <property type="match status" value="1"/>
</dbReference>